<accession>A0A162IIU5</accession>
<evidence type="ECO:0000259" key="2">
    <source>
        <dbReference type="Pfam" id="PF13175"/>
    </source>
</evidence>
<protein>
    <recommendedName>
        <fullName evidence="2">Endonuclease GajA/Old nuclease/RecF-like AAA domain-containing protein</fullName>
    </recommendedName>
</protein>
<dbReference type="InterPro" id="IPR027417">
    <property type="entry name" value="P-loop_NTPase"/>
</dbReference>
<dbReference type="PANTHER" id="PTHR43581">
    <property type="entry name" value="ATP/GTP PHOSPHATASE"/>
    <property type="match status" value="1"/>
</dbReference>
<feature type="coiled-coil region" evidence="1">
    <location>
        <begin position="111"/>
        <end position="138"/>
    </location>
</feature>
<evidence type="ECO:0000256" key="1">
    <source>
        <dbReference type="SAM" id="Coils"/>
    </source>
</evidence>
<proteinExistence type="predicted"/>
<dbReference type="InterPro" id="IPR041685">
    <property type="entry name" value="AAA_GajA/Old/RecF-like"/>
</dbReference>
<organism evidence="3 4">
    <name type="scientific">Fusobacterium necrophorum subsp. funduliforme</name>
    <dbReference type="NCBI Taxonomy" id="143387"/>
    <lineage>
        <taxon>Bacteria</taxon>
        <taxon>Fusobacteriati</taxon>
        <taxon>Fusobacteriota</taxon>
        <taxon>Fusobacteriia</taxon>
        <taxon>Fusobacteriales</taxon>
        <taxon>Fusobacteriaceae</taxon>
        <taxon>Fusobacterium</taxon>
    </lineage>
</organism>
<dbReference type="EMBL" id="LVEA01000096">
    <property type="protein sequence ID" value="KYL00808.1"/>
    <property type="molecule type" value="Genomic_DNA"/>
</dbReference>
<dbReference type="InterPro" id="IPR051396">
    <property type="entry name" value="Bact_Antivir_Def_Nuclease"/>
</dbReference>
<evidence type="ECO:0000313" key="3">
    <source>
        <dbReference type="EMBL" id="KYL00808.1"/>
    </source>
</evidence>
<comment type="caution">
    <text evidence="3">The sequence shown here is derived from an EMBL/GenBank/DDBJ whole genome shotgun (WGS) entry which is preliminary data.</text>
</comment>
<dbReference type="SUPFAM" id="SSF52540">
    <property type="entry name" value="P-loop containing nucleoside triphosphate hydrolases"/>
    <property type="match status" value="1"/>
</dbReference>
<dbReference type="eggNOG" id="COG3950">
    <property type="taxonomic scope" value="Bacteria"/>
</dbReference>
<dbReference type="CDD" id="cd00267">
    <property type="entry name" value="ABC_ATPase"/>
    <property type="match status" value="1"/>
</dbReference>
<dbReference type="PANTHER" id="PTHR43581:SF2">
    <property type="entry name" value="EXCINUCLEASE ATPASE SUBUNIT"/>
    <property type="match status" value="1"/>
</dbReference>
<dbReference type="Pfam" id="PF13175">
    <property type="entry name" value="AAA_15"/>
    <property type="match status" value="1"/>
</dbReference>
<sequence>MILKRIKIDKLYGYQNFDIHFQKQNCLIGINGSGKSSILRIIDAFLTKKISFLKKLDYEKILFSFQDEKEEFEIEIQRRENQELIQKNNGNIEEERFQCIIFDSRMNRYMKSYYEDKIMKIQEEIQGLNTENEEKELEEDLKFYKKSLESIFQGRFRMNLSKNYYDKFMDKINFWSYGIQYIDDRKKYLESIINKNISFIEGENSFISLEEILNPIKIVTGLWEKSTKEYLSNLIKEIKDNTIFQYLDGINSFFQQTGKEVYLDKENTDIHIRSLLKGGDIKVEDLSSGETELLIVYTKLFFECKSNTIILLDEPERSLHIEWQVSLGEVMGKILQNENNTTSQLIIATHSPFILQNMNEKGIIDMTQSQGDVNEHNISGD</sequence>
<gene>
    <name evidence="3" type="ORF">A2J07_08205</name>
</gene>
<evidence type="ECO:0000313" key="4">
    <source>
        <dbReference type="Proteomes" id="UP000075816"/>
    </source>
</evidence>
<dbReference type="Proteomes" id="UP000075816">
    <property type="component" value="Unassembled WGS sequence"/>
</dbReference>
<name>A0A162IIU5_9FUSO</name>
<dbReference type="RefSeq" id="WP_005959421.1">
    <property type="nucleotide sequence ID" value="NZ_CAXOUJ010000002.1"/>
</dbReference>
<reference evidence="3 4" key="1">
    <citation type="submission" date="2016-03" db="EMBL/GenBank/DDBJ databases">
        <title>Comparative genomics of human isolates of Fusobacterium necrophorum.</title>
        <authorList>
            <person name="Jensen A."/>
            <person name="Bank S."/>
            <person name="Andersen P.S."/>
            <person name="Kristensen L.H."/>
            <person name="Prag J."/>
        </authorList>
    </citation>
    <scope>NUCLEOTIDE SEQUENCE [LARGE SCALE GENOMIC DNA]</scope>
    <source>
        <strain evidence="3 4">LS_1264</strain>
    </source>
</reference>
<dbReference type="AlphaFoldDB" id="A0A162IIU5"/>
<feature type="domain" description="Endonuclease GajA/Old nuclease/RecF-like AAA" evidence="2">
    <location>
        <begin position="1"/>
        <end position="354"/>
    </location>
</feature>
<keyword evidence="1" id="KW-0175">Coiled coil</keyword>
<dbReference type="Gene3D" id="3.40.50.300">
    <property type="entry name" value="P-loop containing nucleotide triphosphate hydrolases"/>
    <property type="match status" value="1"/>
</dbReference>